<proteinExistence type="predicted"/>
<name>A0A151MRC0_ALLMI</name>
<sequence>MRKWKGVIGGLLDQLRKGGRRSREKGGRRIKKICGTWAFWDTCSKLKLEGLRKRCMWYVNKYGDPYRKVDHFTGAVAWVFKCSSNPDNKHREGVLFLTAEGDLDCHCNVVARDSGEKWR</sequence>
<accession>A0A151MRC0</accession>
<evidence type="ECO:0000313" key="2">
    <source>
        <dbReference type="Proteomes" id="UP000050525"/>
    </source>
</evidence>
<organism evidence="1 2">
    <name type="scientific">Alligator mississippiensis</name>
    <name type="common">American alligator</name>
    <dbReference type="NCBI Taxonomy" id="8496"/>
    <lineage>
        <taxon>Eukaryota</taxon>
        <taxon>Metazoa</taxon>
        <taxon>Chordata</taxon>
        <taxon>Craniata</taxon>
        <taxon>Vertebrata</taxon>
        <taxon>Euteleostomi</taxon>
        <taxon>Archelosauria</taxon>
        <taxon>Archosauria</taxon>
        <taxon>Crocodylia</taxon>
        <taxon>Alligatoridae</taxon>
        <taxon>Alligatorinae</taxon>
        <taxon>Alligator</taxon>
    </lineage>
</organism>
<gene>
    <name evidence="1" type="ORF">Y1Q_0019371</name>
</gene>
<dbReference type="AlphaFoldDB" id="A0A151MRC0"/>
<evidence type="ECO:0000313" key="1">
    <source>
        <dbReference type="EMBL" id="KYO26959.1"/>
    </source>
</evidence>
<dbReference type="Proteomes" id="UP000050525">
    <property type="component" value="Unassembled WGS sequence"/>
</dbReference>
<comment type="caution">
    <text evidence="1">The sequence shown here is derived from an EMBL/GenBank/DDBJ whole genome shotgun (WGS) entry which is preliminary data.</text>
</comment>
<dbReference type="EMBL" id="AKHW03005461">
    <property type="protein sequence ID" value="KYO26959.1"/>
    <property type="molecule type" value="Genomic_DNA"/>
</dbReference>
<reference evidence="1 2" key="1">
    <citation type="journal article" date="2012" name="Genome Biol.">
        <title>Sequencing three crocodilian genomes to illuminate the evolution of archosaurs and amniotes.</title>
        <authorList>
            <person name="St John J.A."/>
            <person name="Braun E.L."/>
            <person name="Isberg S.R."/>
            <person name="Miles L.G."/>
            <person name="Chong A.Y."/>
            <person name="Gongora J."/>
            <person name="Dalzell P."/>
            <person name="Moran C."/>
            <person name="Bed'hom B."/>
            <person name="Abzhanov A."/>
            <person name="Burgess S.C."/>
            <person name="Cooksey A.M."/>
            <person name="Castoe T.A."/>
            <person name="Crawford N.G."/>
            <person name="Densmore L.D."/>
            <person name="Drew J.C."/>
            <person name="Edwards S.V."/>
            <person name="Faircloth B.C."/>
            <person name="Fujita M.K."/>
            <person name="Greenwold M.J."/>
            <person name="Hoffmann F.G."/>
            <person name="Howard J.M."/>
            <person name="Iguchi T."/>
            <person name="Janes D.E."/>
            <person name="Khan S.Y."/>
            <person name="Kohno S."/>
            <person name="de Koning A.J."/>
            <person name="Lance S.L."/>
            <person name="McCarthy F.M."/>
            <person name="McCormack J.E."/>
            <person name="Merchant M.E."/>
            <person name="Peterson D.G."/>
            <person name="Pollock D.D."/>
            <person name="Pourmand N."/>
            <person name="Raney B.J."/>
            <person name="Roessler K.A."/>
            <person name="Sanford J.R."/>
            <person name="Sawyer R.H."/>
            <person name="Schmidt C.J."/>
            <person name="Triplett E.W."/>
            <person name="Tuberville T.D."/>
            <person name="Venegas-Anaya M."/>
            <person name="Howard J.T."/>
            <person name="Jarvis E.D."/>
            <person name="Guillette L.J.Jr."/>
            <person name="Glenn T.C."/>
            <person name="Green R.E."/>
            <person name="Ray D.A."/>
        </authorList>
    </citation>
    <scope>NUCLEOTIDE SEQUENCE [LARGE SCALE GENOMIC DNA]</scope>
    <source>
        <strain evidence="1">KSC_2009_1</strain>
    </source>
</reference>
<keyword evidence="2" id="KW-1185">Reference proteome</keyword>
<protein>
    <submittedName>
        <fullName evidence="1">Uncharacterized protein</fullName>
    </submittedName>
</protein>